<feature type="transmembrane region" description="Helical" evidence="1">
    <location>
        <begin position="74"/>
        <end position="91"/>
    </location>
</feature>
<keyword evidence="1" id="KW-1133">Transmembrane helix</keyword>
<evidence type="ECO:0000313" key="2">
    <source>
        <dbReference type="EMBL" id="SJM69879.1"/>
    </source>
</evidence>
<proteinExistence type="predicted"/>
<gene>
    <name evidence="2" type="ORF">FM101_12115</name>
</gene>
<evidence type="ECO:0000313" key="3">
    <source>
        <dbReference type="Proteomes" id="UP000195913"/>
    </source>
</evidence>
<dbReference type="Pfam" id="PF11361">
    <property type="entry name" value="DUF3159"/>
    <property type="match status" value="1"/>
</dbReference>
<feature type="transmembrane region" description="Helical" evidence="1">
    <location>
        <begin position="201"/>
        <end position="224"/>
    </location>
</feature>
<name>A0A1R4GNX2_9MICC</name>
<dbReference type="PIRSF" id="PIRSF010219">
    <property type="entry name" value="UCP010219"/>
    <property type="match status" value="1"/>
</dbReference>
<organism evidence="2 3">
    <name type="scientific">Arthrobacter rhombi</name>
    <dbReference type="NCBI Taxonomy" id="71253"/>
    <lineage>
        <taxon>Bacteria</taxon>
        <taxon>Bacillati</taxon>
        <taxon>Actinomycetota</taxon>
        <taxon>Actinomycetes</taxon>
        <taxon>Micrococcales</taxon>
        <taxon>Micrococcaceae</taxon>
        <taxon>Arthrobacter</taxon>
    </lineage>
</organism>
<sequence length="243" mass="26026">MSQSPEGEPTPDEGHDQAEDLGRRIAEGSGIHRTAAGQVDVLKTVGGVRGLIEALLPGIVFLVVFMILRELNPALISSLAIAAIFTVARLVRKTGLTQALTGLFGVLICAVFARTTGNARDFYVPGFYTNGAYLLGFVISIVVRWPLMGLVFGFIRGEGVDWRTDRARRFSYAVATWIIAGVMGARLLVQLPLYAADNIEALGAARIVMGIPLYAMGLWLAWLVSRPATGGQTQPEAPSAAQD</sequence>
<keyword evidence="1" id="KW-0472">Membrane</keyword>
<evidence type="ECO:0000256" key="1">
    <source>
        <dbReference type="SAM" id="Phobius"/>
    </source>
</evidence>
<feature type="transmembrane region" description="Helical" evidence="1">
    <location>
        <begin position="96"/>
        <end position="113"/>
    </location>
</feature>
<protein>
    <submittedName>
        <fullName evidence="2">PROBABLE CONSERVED INTEGRAL MEMBRANE ALANINE AND LEUCINE RICH PROTEIN</fullName>
    </submittedName>
</protein>
<feature type="transmembrane region" description="Helical" evidence="1">
    <location>
        <begin position="133"/>
        <end position="157"/>
    </location>
</feature>
<dbReference type="RefSeq" id="WP_086999890.1">
    <property type="nucleotide sequence ID" value="NZ_FUHW01000038.1"/>
</dbReference>
<feature type="transmembrane region" description="Helical" evidence="1">
    <location>
        <begin position="169"/>
        <end position="189"/>
    </location>
</feature>
<keyword evidence="3" id="KW-1185">Reference proteome</keyword>
<dbReference type="EMBL" id="FUHW01000038">
    <property type="protein sequence ID" value="SJM69879.1"/>
    <property type="molecule type" value="Genomic_DNA"/>
</dbReference>
<reference evidence="2 3" key="1">
    <citation type="submission" date="2017-02" db="EMBL/GenBank/DDBJ databases">
        <authorList>
            <person name="Peterson S.W."/>
        </authorList>
    </citation>
    <scope>NUCLEOTIDE SEQUENCE [LARGE SCALE GENOMIC DNA]</scope>
    <source>
        <strain evidence="2 3">B Ar 00.02</strain>
    </source>
</reference>
<dbReference type="AlphaFoldDB" id="A0A1R4GNX2"/>
<dbReference type="Proteomes" id="UP000195913">
    <property type="component" value="Unassembled WGS sequence"/>
</dbReference>
<dbReference type="InterPro" id="IPR016566">
    <property type="entry name" value="UCP010219"/>
</dbReference>
<keyword evidence="1" id="KW-0812">Transmembrane</keyword>
<feature type="transmembrane region" description="Helical" evidence="1">
    <location>
        <begin position="50"/>
        <end position="68"/>
    </location>
</feature>
<accession>A0A1R4GNX2</accession>